<evidence type="ECO:0000313" key="3">
    <source>
        <dbReference type="Proteomes" id="UP000004994"/>
    </source>
</evidence>
<keyword evidence="3" id="KW-1185">Reference proteome</keyword>
<dbReference type="AlphaFoldDB" id="A0A494G8F1"/>
<dbReference type="InParanoid" id="A0A494G8F1"/>
<evidence type="ECO:0000313" key="2">
    <source>
        <dbReference type="EnsemblPlants" id="Solyc00g006850.2.1"/>
    </source>
</evidence>
<keyword evidence="1" id="KW-0472">Membrane</keyword>
<dbReference type="Proteomes" id="UP000004994">
    <property type="component" value="Unassembled WGS sequence"/>
</dbReference>
<keyword evidence="1" id="KW-1133">Transmembrane helix</keyword>
<dbReference type="EnsemblPlants" id="Solyc00g006850.2.1">
    <property type="protein sequence ID" value="Solyc00g006850.2.1"/>
    <property type="gene ID" value="Solyc00g006850.2"/>
</dbReference>
<feature type="transmembrane region" description="Helical" evidence="1">
    <location>
        <begin position="12"/>
        <end position="35"/>
    </location>
</feature>
<dbReference type="PaxDb" id="4081-Solyc00g006850.1.1"/>
<accession>A0A494G8F1</accession>
<sequence length="208" mass="24227">MFEEGYLFHPTYSMLFSYLLSALWLKKICVTMVLIRSVMYTKNHGQYISMGDIVEEKMMGILVSRGWIKQSFLSIFLNNCCKFKSLHMIKRMIQIKQAIVESNQHHVQITQEFLGGANGLLGQIAPYFQIQEFVVLENNVPEIFGMGNTLLEKSQTQHKVKLQEERMELCETIKSNYIDYLIEALLEDVPLNDRFDEIRESKSTLLLD</sequence>
<keyword evidence="1" id="KW-0812">Transmembrane</keyword>
<evidence type="ECO:0000256" key="1">
    <source>
        <dbReference type="SAM" id="Phobius"/>
    </source>
</evidence>
<reference evidence="2" key="1">
    <citation type="journal article" date="2012" name="Nature">
        <title>The tomato genome sequence provides insights into fleshy fruit evolution.</title>
        <authorList>
            <consortium name="Tomato Genome Consortium"/>
        </authorList>
    </citation>
    <scope>NUCLEOTIDE SEQUENCE [LARGE SCALE GENOMIC DNA]</scope>
    <source>
        <strain evidence="2">cv. Heinz 1706</strain>
    </source>
</reference>
<protein>
    <submittedName>
        <fullName evidence="2">Uncharacterized protein</fullName>
    </submittedName>
</protein>
<dbReference type="Gramene" id="Solyc00g006850.2.1">
    <property type="protein sequence ID" value="Solyc00g006850.2.1"/>
    <property type="gene ID" value="Solyc00g006850.2"/>
</dbReference>
<organism evidence="2">
    <name type="scientific">Solanum lycopersicum</name>
    <name type="common">Tomato</name>
    <name type="synonym">Lycopersicon esculentum</name>
    <dbReference type="NCBI Taxonomy" id="4081"/>
    <lineage>
        <taxon>Eukaryota</taxon>
        <taxon>Viridiplantae</taxon>
        <taxon>Streptophyta</taxon>
        <taxon>Embryophyta</taxon>
        <taxon>Tracheophyta</taxon>
        <taxon>Spermatophyta</taxon>
        <taxon>Magnoliopsida</taxon>
        <taxon>eudicotyledons</taxon>
        <taxon>Gunneridae</taxon>
        <taxon>Pentapetalae</taxon>
        <taxon>asterids</taxon>
        <taxon>lamiids</taxon>
        <taxon>Solanales</taxon>
        <taxon>Solanaceae</taxon>
        <taxon>Solanoideae</taxon>
        <taxon>Solaneae</taxon>
        <taxon>Solanum</taxon>
        <taxon>Solanum subgen. Lycopersicon</taxon>
    </lineage>
</organism>
<reference evidence="2" key="2">
    <citation type="submission" date="2019-04" db="UniProtKB">
        <authorList>
            <consortium name="EnsemblPlants"/>
        </authorList>
    </citation>
    <scope>IDENTIFICATION</scope>
    <source>
        <strain evidence="2">cv. Heinz 1706</strain>
    </source>
</reference>
<name>A0A494G8F1_SOLLC</name>
<proteinExistence type="predicted"/>